<dbReference type="NCBIfam" id="TIGR00042">
    <property type="entry name" value="RdgB/HAM1 family non-canonical purine NTP pyrophosphatase"/>
    <property type="match status" value="1"/>
</dbReference>
<evidence type="ECO:0000256" key="10">
    <source>
        <dbReference type="HAMAP-Rule" id="MF_01405"/>
    </source>
</evidence>
<dbReference type="Gene3D" id="3.90.950.10">
    <property type="match status" value="1"/>
</dbReference>
<dbReference type="EMBL" id="CP003614">
    <property type="protein sequence ID" value="AFZ05517.1"/>
    <property type="molecule type" value="Genomic_DNA"/>
</dbReference>
<dbReference type="FunFam" id="3.90.950.10:FF:000001">
    <property type="entry name" value="dITP/XTP pyrophosphatase"/>
    <property type="match status" value="1"/>
</dbReference>
<evidence type="ECO:0000256" key="3">
    <source>
        <dbReference type="ARBA" id="ARBA00022723"/>
    </source>
</evidence>
<name>K9VDH5_9CYAN</name>
<accession>K9VDH5</accession>
<dbReference type="HOGENOM" id="CLU_082080_0_2_3"/>
<dbReference type="InterPro" id="IPR002637">
    <property type="entry name" value="RdgB/HAM1"/>
</dbReference>
<feature type="binding site" evidence="10">
    <location>
        <position position="172"/>
    </location>
    <ligand>
        <name>substrate</name>
    </ligand>
</feature>
<comment type="similarity">
    <text evidence="1 10 11">Belongs to the HAM1 NTPase family.</text>
</comment>
<dbReference type="PANTHER" id="PTHR11067">
    <property type="entry name" value="INOSINE TRIPHOSPHATE PYROPHOSPHATASE/HAM1 PROTEIN"/>
    <property type="match status" value="1"/>
</dbReference>
<dbReference type="Proteomes" id="UP000010478">
    <property type="component" value="Chromosome"/>
</dbReference>
<dbReference type="GO" id="GO:0009146">
    <property type="term" value="P:purine nucleoside triphosphate catabolic process"/>
    <property type="evidence" value="ECO:0007669"/>
    <property type="project" value="UniProtKB-UniRule"/>
</dbReference>
<dbReference type="GO" id="GO:0046872">
    <property type="term" value="F:metal ion binding"/>
    <property type="evidence" value="ECO:0007669"/>
    <property type="project" value="UniProtKB-KW"/>
</dbReference>
<dbReference type="GO" id="GO:0009117">
    <property type="term" value="P:nucleotide metabolic process"/>
    <property type="evidence" value="ECO:0007669"/>
    <property type="project" value="UniProtKB-KW"/>
</dbReference>
<evidence type="ECO:0000313" key="12">
    <source>
        <dbReference type="EMBL" id="AFZ05517.1"/>
    </source>
</evidence>
<comment type="cofactor">
    <cofactor evidence="10">
        <name>Mg(2+)</name>
        <dbReference type="ChEBI" id="CHEBI:18420"/>
    </cofactor>
    <text evidence="10">Binds 1 Mg(2+) ion per subunit.</text>
</comment>
<feature type="binding site" evidence="10">
    <location>
        <begin position="177"/>
        <end position="178"/>
    </location>
    <ligand>
        <name>substrate</name>
    </ligand>
</feature>
<evidence type="ECO:0000256" key="11">
    <source>
        <dbReference type="RuleBase" id="RU003781"/>
    </source>
</evidence>
<dbReference type="GO" id="GO:0036222">
    <property type="term" value="F:XTP diphosphatase activity"/>
    <property type="evidence" value="ECO:0007669"/>
    <property type="project" value="UniProtKB-UniRule"/>
</dbReference>
<evidence type="ECO:0000256" key="1">
    <source>
        <dbReference type="ARBA" id="ARBA00008023"/>
    </source>
</evidence>
<dbReference type="CDD" id="cd00515">
    <property type="entry name" value="HAM1"/>
    <property type="match status" value="1"/>
</dbReference>
<protein>
    <recommendedName>
        <fullName evidence="10">dITP/XTP pyrophosphatase</fullName>
        <ecNumber evidence="10">3.6.1.66</ecNumber>
    </recommendedName>
    <alternativeName>
        <fullName evidence="10">Non-canonical purine NTP pyrophosphatase</fullName>
    </alternativeName>
    <alternativeName>
        <fullName evidence="10">Non-standard purine NTP pyrophosphatase</fullName>
    </alternativeName>
    <alternativeName>
        <fullName evidence="10">Nucleoside-triphosphate diphosphatase</fullName>
    </alternativeName>
    <alternativeName>
        <fullName evidence="10">Nucleoside-triphosphate pyrophosphatase</fullName>
        <shortName evidence="10">NTPase</shortName>
    </alternativeName>
</protein>
<keyword evidence="13" id="KW-1185">Reference proteome</keyword>
<dbReference type="PANTHER" id="PTHR11067:SF9">
    <property type="entry name" value="INOSINE TRIPHOSPHATE PYROPHOSPHATASE"/>
    <property type="match status" value="1"/>
</dbReference>
<dbReference type="SUPFAM" id="SSF52972">
    <property type="entry name" value="ITPase-like"/>
    <property type="match status" value="1"/>
</dbReference>
<dbReference type="eggNOG" id="COG0127">
    <property type="taxonomic scope" value="Bacteria"/>
</dbReference>
<comment type="catalytic activity">
    <reaction evidence="9 10">
        <text>XTP + H2O = XMP + diphosphate + H(+)</text>
        <dbReference type="Rhea" id="RHEA:28610"/>
        <dbReference type="ChEBI" id="CHEBI:15377"/>
        <dbReference type="ChEBI" id="CHEBI:15378"/>
        <dbReference type="ChEBI" id="CHEBI:33019"/>
        <dbReference type="ChEBI" id="CHEBI:57464"/>
        <dbReference type="ChEBI" id="CHEBI:61314"/>
        <dbReference type="EC" id="3.6.1.66"/>
    </reaction>
</comment>
<dbReference type="KEGG" id="oni:Osc7112_0951"/>
<feature type="binding site" evidence="10">
    <location>
        <position position="70"/>
    </location>
    <ligand>
        <name>Mg(2+)</name>
        <dbReference type="ChEBI" id="CHEBI:18420"/>
    </ligand>
</feature>
<evidence type="ECO:0000256" key="2">
    <source>
        <dbReference type="ARBA" id="ARBA00011738"/>
    </source>
</evidence>
<keyword evidence="5 10" id="KW-0378">Hydrolase</keyword>
<keyword evidence="7 10" id="KW-0546">Nucleotide metabolism</keyword>
<keyword evidence="4 10" id="KW-0547">Nucleotide-binding</keyword>
<sequence length="196" mass="21559">MTNRKLLVVATGNPGKLKEMQVYLQDLGWELQLKPEELEIEETGETFIANACLKASEVAKATGKWSIADDSGLMVDALDGQPGIYSARYGKTDADRISRLLKELGSEQNREAQFVCAIAIARPDGTIALQVEGICRGEILHTPRGTGGFGYDPIFYVPAQQQTFAEMTPDIKRSHSHRGRAFHALIPQMANIVNQN</sequence>
<dbReference type="STRING" id="179408.Osc7112_0951"/>
<proteinExistence type="inferred from homology"/>
<comment type="catalytic activity">
    <reaction evidence="10">
        <text>ITP + H2O = IMP + diphosphate + H(+)</text>
        <dbReference type="Rhea" id="RHEA:29399"/>
        <dbReference type="ChEBI" id="CHEBI:15377"/>
        <dbReference type="ChEBI" id="CHEBI:15378"/>
        <dbReference type="ChEBI" id="CHEBI:33019"/>
        <dbReference type="ChEBI" id="CHEBI:58053"/>
        <dbReference type="ChEBI" id="CHEBI:61402"/>
        <dbReference type="EC" id="3.6.1.66"/>
    </reaction>
</comment>
<dbReference type="InterPro" id="IPR020922">
    <property type="entry name" value="dITP/XTP_pyrophosphatase"/>
</dbReference>
<dbReference type="AlphaFoldDB" id="K9VDH5"/>
<feature type="active site" description="Proton acceptor" evidence="10">
    <location>
        <position position="70"/>
    </location>
</feature>
<evidence type="ECO:0000256" key="6">
    <source>
        <dbReference type="ARBA" id="ARBA00022842"/>
    </source>
</evidence>
<comment type="function">
    <text evidence="10">Pyrophosphatase that catalyzes the hydrolysis of nucleoside triphosphates to their monophosphate derivatives, with a high preference for the non-canonical purine nucleotides XTP (xanthosine triphosphate), dITP (deoxyinosine triphosphate) and ITP. Seems to function as a house-cleaning enzyme that removes non-canonical purine nucleotides from the nucleotide pool, thus preventing their incorporation into DNA/RNA and avoiding chromosomal lesions.</text>
</comment>
<dbReference type="GO" id="GO:0017111">
    <property type="term" value="F:ribonucleoside triphosphate phosphatase activity"/>
    <property type="evidence" value="ECO:0007669"/>
    <property type="project" value="InterPro"/>
</dbReference>
<organism evidence="12 13">
    <name type="scientific">Phormidium nigroviride PCC 7112</name>
    <dbReference type="NCBI Taxonomy" id="179408"/>
    <lineage>
        <taxon>Bacteria</taxon>
        <taxon>Bacillati</taxon>
        <taxon>Cyanobacteriota</taxon>
        <taxon>Cyanophyceae</taxon>
        <taxon>Oscillatoriophycideae</taxon>
        <taxon>Oscillatoriales</taxon>
        <taxon>Oscillatoriaceae</taxon>
        <taxon>Phormidium</taxon>
    </lineage>
</organism>
<evidence type="ECO:0000256" key="9">
    <source>
        <dbReference type="ARBA" id="ARBA00052017"/>
    </source>
</evidence>
<keyword evidence="6 10" id="KW-0460">Magnesium</keyword>
<dbReference type="Pfam" id="PF01725">
    <property type="entry name" value="Ham1p_like"/>
    <property type="match status" value="1"/>
</dbReference>
<gene>
    <name evidence="12" type="ORF">Osc7112_0951</name>
</gene>
<dbReference type="GO" id="GO:0036220">
    <property type="term" value="F:ITP diphosphatase activity"/>
    <property type="evidence" value="ECO:0007669"/>
    <property type="project" value="UniProtKB-UniRule"/>
</dbReference>
<dbReference type="HAMAP" id="MF_01405">
    <property type="entry name" value="Non_canon_purine_NTPase"/>
    <property type="match status" value="1"/>
</dbReference>
<dbReference type="InterPro" id="IPR029001">
    <property type="entry name" value="ITPase-like_fam"/>
</dbReference>
<evidence type="ECO:0000256" key="4">
    <source>
        <dbReference type="ARBA" id="ARBA00022741"/>
    </source>
</evidence>
<feature type="binding site" evidence="10">
    <location>
        <position position="71"/>
    </location>
    <ligand>
        <name>substrate</name>
    </ligand>
</feature>
<evidence type="ECO:0000256" key="5">
    <source>
        <dbReference type="ARBA" id="ARBA00022801"/>
    </source>
</evidence>
<dbReference type="EC" id="3.6.1.66" evidence="10"/>
<dbReference type="GO" id="GO:0000166">
    <property type="term" value="F:nucleotide binding"/>
    <property type="evidence" value="ECO:0007669"/>
    <property type="project" value="UniProtKB-KW"/>
</dbReference>
<evidence type="ECO:0000256" key="7">
    <source>
        <dbReference type="ARBA" id="ARBA00023080"/>
    </source>
</evidence>
<dbReference type="RefSeq" id="WP_015174845.1">
    <property type="nucleotide sequence ID" value="NC_019729.1"/>
</dbReference>
<dbReference type="GO" id="GO:0035870">
    <property type="term" value="F:dITP diphosphatase activity"/>
    <property type="evidence" value="ECO:0007669"/>
    <property type="project" value="UniProtKB-UniRule"/>
</dbReference>
<comment type="subunit">
    <text evidence="2 10">Homodimer.</text>
</comment>
<dbReference type="PATRIC" id="fig|179408.3.peg.1180"/>
<comment type="catalytic activity">
    <reaction evidence="8 10">
        <text>dITP + H2O = dIMP + diphosphate + H(+)</text>
        <dbReference type="Rhea" id="RHEA:28342"/>
        <dbReference type="ChEBI" id="CHEBI:15377"/>
        <dbReference type="ChEBI" id="CHEBI:15378"/>
        <dbReference type="ChEBI" id="CHEBI:33019"/>
        <dbReference type="ChEBI" id="CHEBI:61194"/>
        <dbReference type="ChEBI" id="CHEBI:61382"/>
        <dbReference type="EC" id="3.6.1.66"/>
    </reaction>
</comment>
<feature type="binding site" evidence="10">
    <location>
        <begin position="149"/>
        <end position="152"/>
    </location>
    <ligand>
        <name>substrate</name>
    </ligand>
</feature>
<dbReference type="GO" id="GO:0005829">
    <property type="term" value="C:cytosol"/>
    <property type="evidence" value="ECO:0007669"/>
    <property type="project" value="TreeGrafter"/>
</dbReference>
<evidence type="ECO:0000256" key="8">
    <source>
        <dbReference type="ARBA" id="ARBA00051875"/>
    </source>
</evidence>
<feature type="binding site" evidence="10">
    <location>
        <position position="41"/>
    </location>
    <ligand>
        <name>Mg(2+)</name>
        <dbReference type="ChEBI" id="CHEBI:18420"/>
    </ligand>
</feature>
<dbReference type="OrthoDB" id="9807456at2"/>
<evidence type="ECO:0000313" key="13">
    <source>
        <dbReference type="Proteomes" id="UP000010478"/>
    </source>
</evidence>
<reference evidence="12 13" key="1">
    <citation type="submission" date="2012-05" db="EMBL/GenBank/DDBJ databases">
        <title>Finished chromosome of genome of Oscillatoria sp. PCC 7112.</title>
        <authorList>
            <consortium name="US DOE Joint Genome Institute"/>
            <person name="Gugger M."/>
            <person name="Coursin T."/>
            <person name="Rippka R."/>
            <person name="Tandeau De Marsac N."/>
            <person name="Huntemann M."/>
            <person name="Wei C.-L."/>
            <person name="Han J."/>
            <person name="Detter J.C."/>
            <person name="Han C."/>
            <person name="Tapia R."/>
            <person name="Davenport K."/>
            <person name="Daligault H."/>
            <person name="Erkkila T."/>
            <person name="Gu W."/>
            <person name="Munk A.C.C."/>
            <person name="Teshima H."/>
            <person name="Xu Y."/>
            <person name="Chain P."/>
            <person name="Chen A."/>
            <person name="Krypides N."/>
            <person name="Mavromatis K."/>
            <person name="Markowitz V."/>
            <person name="Szeto E."/>
            <person name="Ivanova N."/>
            <person name="Mikhailova N."/>
            <person name="Ovchinnikova G."/>
            <person name="Pagani I."/>
            <person name="Pati A."/>
            <person name="Goodwin L."/>
            <person name="Peters L."/>
            <person name="Pitluck S."/>
            <person name="Woyke T."/>
            <person name="Kerfeld C."/>
        </authorList>
    </citation>
    <scope>NUCLEOTIDE SEQUENCE [LARGE SCALE GENOMIC DNA]</scope>
    <source>
        <strain evidence="12 13">PCC 7112</strain>
    </source>
</reference>
<feature type="binding site" evidence="10">
    <location>
        <begin position="11"/>
        <end position="16"/>
    </location>
    <ligand>
        <name>substrate</name>
    </ligand>
</feature>
<keyword evidence="3 10" id="KW-0479">Metal-binding</keyword>